<proteinExistence type="predicted"/>
<dbReference type="Proteomes" id="UP000282985">
    <property type="component" value="Unassembled WGS sequence"/>
</dbReference>
<sequence length="184" mass="20863">MISAYSQEYGKYKIGESFNSVFQNLEKGKFTGTVNGVLFIKDSQDKEIILDFQAGKSELNVVKDSTEMYDVSIKEYLGWTTSGKTKILYSTYADANKLSIELSSGVFKIGTHDGASDMVVNGINYHYKSELHTEYLVLTIEKDLVLDNFWWLRHQGVLPKKAHELKKEIVIQANSVIVFAMNKN</sequence>
<dbReference type="AlphaFoldDB" id="A0A434AG99"/>
<comment type="caution">
    <text evidence="1">The sequence shown here is derived from an EMBL/GenBank/DDBJ whole genome shotgun (WGS) entry which is preliminary data.</text>
</comment>
<reference evidence="1 2" key="1">
    <citation type="submission" date="2018-11" db="EMBL/GenBank/DDBJ databases">
        <title>Parancylomarina longa gen. nov., sp. nov., isolated from sediments of southern Okinawa.</title>
        <authorList>
            <person name="Fu T."/>
        </authorList>
    </citation>
    <scope>NUCLEOTIDE SEQUENCE [LARGE SCALE GENOMIC DNA]</scope>
    <source>
        <strain evidence="1 2">T3-2 S1-C</strain>
    </source>
</reference>
<name>A0A434AG99_9BACT</name>
<evidence type="ECO:0000313" key="1">
    <source>
        <dbReference type="EMBL" id="RUT73429.1"/>
    </source>
</evidence>
<dbReference type="EMBL" id="RJJX01000021">
    <property type="protein sequence ID" value="RUT73429.1"/>
    <property type="molecule type" value="Genomic_DNA"/>
</dbReference>
<accession>A0A434AG99</accession>
<keyword evidence="2" id="KW-1185">Reference proteome</keyword>
<protein>
    <submittedName>
        <fullName evidence="1">Uncharacterized protein</fullName>
    </submittedName>
</protein>
<evidence type="ECO:0000313" key="2">
    <source>
        <dbReference type="Proteomes" id="UP000282985"/>
    </source>
</evidence>
<gene>
    <name evidence="1" type="ORF">DLK05_13180</name>
</gene>
<organism evidence="1 2">
    <name type="scientific">Ancylomarina longa</name>
    <dbReference type="NCBI Taxonomy" id="2487017"/>
    <lineage>
        <taxon>Bacteria</taxon>
        <taxon>Pseudomonadati</taxon>
        <taxon>Bacteroidota</taxon>
        <taxon>Bacteroidia</taxon>
        <taxon>Marinilabiliales</taxon>
        <taxon>Marinifilaceae</taxon>
        <taxon>Ancylomarina</taxon>
    </lineage>
</organism>